<name>Q5I740_DICNO</name>
<keyword evidence="5" id="KW-0012">Acyltransferase</keyword>
<evidence type="ECO:0000256" key="2">
    <source>
        <dbReference type="ARBA" id="ARBA00022491"/>
    </source>
</evidence>
<comment type="catalytic activity">
    <reaction evidence="6">
        <text>glycyl-tRNA(Gly) + acetyl-CoA = N-acetylglycyl-tRNA(Gly) + CoA + H(+)</text>
        <dbReference type="Rhea" id="RHEA:81867"/>
        <dbReference type="Rhea" id="RHEA-COMP:9683"/>
        <dbReference type="Rhea" id="RHEA-COMP:19766"/>
        <dbReference type="ChEBI" id="CHEBI:15378"/>
        <dbReference type="ChEBI" id="CHEBI:57287"/>
        <dbReference type="ChEBI" id="CHEBI:57288"/>
        <dbReference type="ChEBI" id="CHEBI:78522"/>
        <dbReference type="ChEBI" id="CHEBI:232036"/>
    </reaction>
</comment>
<dbReference type="EMBL" id="AY847513">
    <property type="protein sequence ID" value="AAW31840.1"/>
    <property type="molecule type" value="Genomic_DNA"/>
</dbReference>
<reference evidence="8" key="1">
    <citation type="journal article" date="2009" name="Anaerobe">
        <title>The intD mobile genetic element from Dichelobacter nodosus, the causative agent of ovine footrot, is associated with the benign phenotype.</title>
        <authorList>
            <person name="Tanjung L.R."/>
            <person name="Whittle G."/>
            <person name="Shaw B.E."/>
            <person name="Bloomfield G.A."/>
            <person name="Katz M.E."/>
            <person name="Cheetham B.F."/>
        </authorList>
    </citation>
    <scope>NUCLEOTIDE SEQUENCE</scope>
    <source>
        <strain evidence="8">C305-1</strain>
    </source>
</reference>
<dbReference type="PANTHER" id="PTHR36449">
    <property type="entry name" value="ACETYLTRANSFERASE-RELATED"/>
    <property type="match status" value="1"/>
</dbReference>
<dbReference type="Gene3D" id="3.40.630.30">
    <property type="match status" value="1"/>
</dbReference>
<evidence type="ECO:0000256" key="6">
    <source>
        <dbReference type="ARBA" id="ARBA00049880"/>
    </source>
</evidence>
<dbReference type="PROSITE" id="PS51186">
    <property type="entry name" value="GNAT"/>
    <property type="match status" value="1"/>
</dbReference>
<accession>Q5I740</accession>
<dbReference type="AlphaFoldDB" id="Q5I740"/>
<dbReference type="InterPro" id="IPR016181">
    <property type="entry name" value="Acyl_CoA_acyltransferase"/>
</dbReference>
<organism evidence="8">
    <name type="scientific">Dichelobacter nodosus</name>
    <name type="common">Bacteroides nodosus</name>
    <dbReference type="NCBI Taxonomy" id="870"/>
    <lineage>
        <taxon>Bacteria</taxon>
        <taxon>Pseudomonadati</taxon>
        <taxon>Pseudomonadota</taxon>
        <taxon>Gammaproteobacteria</taxon>
        <taxon>Cardiobacteriales</taxon>
        <taxon>Cardiobacteriaceae</taxon>
        <taxon>Dichelobacter</taxon>
    </lineage>
</organism>
<sequence length="89" mass="9930">MLRKQHPIAPIGCILIGRLAVDIRYQGRGLGSDLLIHALNTIKLIAQMTGVAFVVVDAKDETAKSFYEKYGFKSLTTNPMRLCYPVKHL</sequence>
<keyword evidence="4" id="KW-0808">Transferase</keyword>
<gene>
    <name evidence="8" type="primary">orf89</name>
</gene>
<feature type="domain" description="N-acetyltransferase" evidence="7">
    <location>
        <begin position="1"/>
        <end position="89"/>
    </location>
</feature>
<comment type="similarity">
    <text evidence="1">Belongs to the acetyltransferase family. GNAT subfamily.</text>
</comment>
<evidence type="ECO:0000256" key="4">
    <source>
        <dbReference type="ARBA" id="ARBA00022679"/>
    </source>
</evidence>
<evidence type="ECO:0000256" key="5">
    <source>
        <dbReference type="ARBA" id="ARBA00023315"/>
    </source>
</evidence>
<keyword evidence="3" id="KW-1277">Toxin-antitoxin system</keyword>
<dbReference type="InterPro" id="IPR000182">
    <property type="entry name" value="GNAT_dom"/>
</dbReference>
<evidence type="ECO:0000256" key="3">
    <source>
        <dbReference type="ARBA" id="ARBA00022649"/>
    </source>
</evidence>
<dbReference type="PANTHER" id="PTHR36449:SF1">
    <property type="entry name" value="ACETYLTRANSFERASE"/>
    <property type="match status" value="1"/>
</dbReference>
<dbReference type="Pfam" id="PF13508">
    <property type="entry name" value="Acetyltransf_7"/>
    <property type="match status" value="1"/>
</dbReference>
<evidence type="ECO:0000313" key="8">
    <source>
        <dbReference type="EMBL" id="AAW31840.1"/>
    </source>
</evidence>
<evidence type="ECO:0000259" key="7">
    <source>
        <dbReference type="PROSITE" id="PS51186"/>
    </source>
</evidence>
<protein>
    <submittedName>
        <fullName evidence="8">Orf89</fullName>
    </submittedName>
</protein>
<proteinExistence type="inferred from homology"/>
<evidence type="ECO:0000256" key="1">
    <source>
        <dbReference type="ARBA" id="ARBA00009342"/>
    </source>
</evidence>
<dbReference type="CDD" id="cd04301">
    <property type="entry name" value="NAT_SF"/>
    <property type="match status" value="1"/>
</dbReference>
<keyword evidence="2" id="KW-0678">Repressor</keyword>
<dbReference type="GO" id="GO:0016747">
    <property type="term" value="F:acyltransferase activity, transferring groups other than amino-acyl groups"/>
    <property type="evidence" value="ECO:0007669"/>
    <property type="project" value="InterPro"/>
</dbReference>
<dbReference type="SUPFAM" id="SSF55729">
    <property type="entry name" value="Acyl-CoA N-acyltransferases (Nat)"/>
    <property type="match status" value="1"/>
</dbReference>